<dbReference type="Proteomes" id="UP000248961">
    <property type="component" value="Unassembled WGS sequence"/>
</dbReference>
<protein>
    <recommendedName>
        <fullName evidence="1">2EXR domain-containing protein</fullName>
    </recommendedName>
</protein>
<reference evidence="2 3" key="1">
    <citation type="submission" date="2018-02" db="EMBL/GenBank/DDBJ databases">
        <title>The genomes of Aspergillus section Nigri reveals drivers in fungal speciation.</title>
        <authorList>
            <consortium name="DOE Joint Genome Institute"/>
            <person name="Vesth T.C."/>
            <person name="Nybo J."/>
            <person name="Theobald S."/>
            <person name="Brandl J."/>
            <person name="Frisvad J.C."/>
            <person name="Nielsen K.F."/>
            <person name="Lyhne E.K."/>
            <person name="Kogle M.E."/>
            <person name="Kuo A."/>
            <person name="Riley R."/>
            <person name="Clum A."/>
            <person name="Nolan M."/>
            <person name="Lipzen A."/>
            <person name="Salamov A."/>
            <person name="Henrissat B."/>
            <person name="Wiebenga A."/>
            <person name="De vries R.P."/>
            <person name="Grigoriev I.V."/>
            <person name="Mortensen U.H."/>
            <person name="Andersen M.R."/>
            <person name="Baker S.E."/>
        </authorList>
    </citation>
    <scope>NUCLEOTIDE SEQUENCE [LARGE SCALE GENOMIC DNA]</scope>
    <source>
        <strain evidence="2 3">CBS 101889</strain>
    </source>
</reference>
<dbReference type="RefSeq" id="XP_025555041.1">
    <property type="nucleotide sequence ID" value="XM_025691347.1"/>
</dbReference>
<accession>A0A395I712</accession>
<feature type="non-terminal residue" evidence="2">
    <location>
        <position position="1"/>
    </location>
</feature>
<dbReference type="GeneID" id="37195636"/>
<gene>
    <name evidence="2" type="ORF">BO97DRAFT_331319</name>
</gene>
<dbReference type="OrthoDB" id="3546385at2759"/>
<keyword evidence="3" id="KW-1185">Reference proteome</keyword>
<name>A0A395I712_ASPHC</name>
<feature type="non-terminal residue" evidence="2">
    <location>
        <position position="155"/>
    </location>
</feature>
<dbReference type="InterPro" id="IPR045518">
    <property type="entry name" value="2EXR"/>
</dbReference>
<evidence type="ECO:0000259" key="1">
    <source>
        <dbReference type="Pfam" id="PF20150"/>
    </source>
</evidence>
<dbReference type="EMBL" id="KZ824270">
    <property type="protein sequence ID" value="RAL15887.1"/>
    <property type="molecule type" value="Genomic_DNA"/>
</dbReference>
<evidence type="ECO:0000313" key="3">
    <source>
        <dbReference type="Proteomes" id="UP000248961"/>
    </source>
</evidence>
<dbReference type="AlphaFoldDB" id="A0A395I712"/>
<dbReference type="VEuPathDB" id="FungiDB:BO97DRAFT_331319"/>
<dbReference type="Pfam" id="PF20150">
    <property type="entry name" value="2EXR"/>
    <property type="match status" value="1"/>
</dbReference>
<organism evidence="2 3">
    <name type="scientific">Aspergillus homomorphus (strain CBS 101889)</name>
    <dbReference type="NCBI Taxonomy" id="1450537"/>
    <lineage>
        <taxon>Eukaryota</taxon>
        <taxon>Fungi</taxon>
        <taxon>Dikarya</taxon>
        <taxon>Ascomycota</taxon>
        <taxon>Pezizomycotina</taxon>
        <taxon>Eurotiomycetes</taxon>
        <taxon>Eurotiomycetidae</taxon>
        <taxon>Eurotiales</taxon>
        <taxon>Aspergillaceae</taxon>
        <taxon>Aspergillus</taxon>
        <taxon>Aspergillus subgen. Circumdati</taxon>
    </lineage>
</organism>
<evidence type="ECO:0000313" key="2">
    <source>
        <dbReference type="EMBL" id="RAL15887.1"/>
    </source>
</evidence>
<sequence length="155" mass="18019">FSRLPGELRNMIWELALLDLVDEKPQLCFYRAGCWVTELSPEGHFSLTFDHKRLHPIAVSVPLFFVNREARSYARAWIQERGLQIRFDKETQCLGIYRPVNPDRDTLYVPEARFECFQDEPAALKHGFRAAGVRISGWPRSFMRLAFPAALFSND</sequence>
<proteinExistence type="predicted"/>
<feature type="domain" description="2EXR" evidence="1">
    <location>
        <begin position="1"/>
        <end position="107"/>
    </location>
</feature>